<evidence type="ECO:0000313" key="1">
    <source>
        <dbReference type="EMBL" id="KLU03872.1"/>
    </source>
</evidence>
<protein>
    <submittedName>
        <fullName evidence="1">Uncharacterized protein</fullName>
    </submittedName>
</protein>
<dbReference type="PATRIC" id="fig|595434.4.peg.4058"/>
<evidence type="ECO:0000313" key="2">
    <source>
        <dbReference type="Proteomes" id="UP000036367"/>
    </source>
</evidence>
<comment type="caution">
    <text evidence="1">The sequence shown here is derived from an EMBL/GenBank/DDBJ whole genome shotgun (WGS) entry which is preliminary data.</text>
</comment>
<dbReference type="EMBL" id="LECT01000031">
    <property type="protein sequence ID" value="KLU03872.1"/>
    <property type="molecule type" value="Genomic_DNA"/>
</dbReference>
<reference evidence="1" key="1">
    <citation type="submission" date="2015-05" db="EMBL/GenBank/DDBJ databases">
        <title>Permanent draft genome of Rhodopirellula islandicus K833.</title>
        <authorList>
            <person name="Kizina J."/>
            <person name="Richter M."/>
            <person name="Glockner F.O."/>
            <person name="Harder J."/>
        </authorList>
    </citation>
    <scope>NUCLEOTIDE SEQUENCE [LARGE SCALE GENOMIC DNA]</scope>
    <source>
        <strain evidence="1">K833</strain>
    </source>
</reference>
<name>A0A0J1BB29_RHOIS</name>
<accession>A0A0J1BB29</accession>
<organism evidence="1 2">
    <name type="scientific">Rhodopirellula islandica</name>
    <dbReference type="NCBI Taxonomy" id="595434"/>
    <lineage>
        <taxon>Bacteria</taxon>
        <taxon>Pseudomonadati</taxon>
        <taxon>Planctomycetota</taxon>
        <taxon>Planctomycetia</taxon>
        <taxon>Pirellulales</taxon>
        <taxon>Pirellulaceae</taxon>
        <taxon>Rhodopirellula</taxon>
    </lineage>
</organism>
<dbReference type="STRING" id="595434.RISK_004279"/>
<gene>
    <name evidence="1" type="ORF">RISK_004279</name>
</gene>
<sequence length="53" mass="6119">MKVTQPSRSRKVKSALAIPQAGRMRFRQRVGSDAEWKTPPKWSWFSVARNTTT</sequence>
<dbReference type="AlphaFoldDB" id="A0A0J1BB29"/>
<keyword evidence="2" id="KW-1185">Reference proteome</keyword>
<dbReference type="Proteomes" id="UP000036367">
    <property type="component" value="Unassembled WGS sequence"/>
</dbReference>
<proteinExistence type="predicted"/>